<feature type="region of interest" description="Disordered" evidence="3">
    <location>
        <begin position="733"/>
        <end position="753"/>
    </location>
</feature>
<dbReference type="InterPro" id="IPR001394">
    <property type="entry name" value="Peptidase_C19_UCH"/>
</dbReference>
<evidence type="ECO:0000256" key="2">
    <source>
        <dbReference type="SAM" id="Coils"/>
    </source>
</evidence>
<dbReference type="Proteomes" id="UP000604825">
    <property type="component" value="Unassembled WGS sequence"/>
</dbReference>
<feature type="transmembrane region" description="Helical" evidence="4">
    <location>
        <begin position="53"/>
        <end position="73"/>
    </location>
</feature>
<dbReference type="SUPFAM" id="SSF54001">
    <property type="entry name" value="Cysteine proteinases"/>
    <property type="match status" value="1"/>
</dbReference>
<keyword evidence="7" id="KW-1185">Reference proteome</keyword>
<dbReference type="GO" id="GO:0005829">
    <property type="term" value="C:cytosol"/>
    <property type="evidence" value="ECO:0007669"/>
    <property type="project" value="TreeGrafter"/>
</dbReference>
<feature type="transmembrane region" description="Helical" evidence="4">
    <location>
        <begin position="21"/>
        <end position="41"/>
    </location>
</feature>
<keyword evidence="2" id="KW-0175">Coiled coil</keyword>
<keyword evidence="4" id="KW-0812">Transmembrane</keyword>
<proteinExistence type="inferred from homology"/>
<evidence type="ECO:0000256" key="4">
    <source>
        <dbReference type="SAM" id="Phobius"/>
    </source>
</evidence>
<name>A0A811QAL3_9POAL</name>
<organism evidence="6 7">
    <name type="scientific">Miscanthus lutarioriparius</name>
    <dbReference type="NCBI Taxonomy" id="422564"/>
    <lineage>
        <taxon>Eukaryota</taxon>
        <taxon>Viridiplantae</taxon>
        <taxon>Streptophyta</taxon>
        <taxon>Embryophyta</taxon>
        <taxon>Tracheophyta</taxon>
        <taxon>Spermatophyta</taxon>
        <taxon>Magnoliopsida</taxon>
        <taxon>Liliopsida</taxon>
        <taxon>Poales</taxon>
        <taxon>Poaceae</taxon>
        <taxon>PACMAD clade</taxon>
        <taxon>Panicoideae</taxon>
        <taxon>Andropogonodae</taxon>
        <taxon>Andropogoneae</taxon>
        <taxon>Saccharinae</taxon>
        <taxon>Miscanthus</taxon>
    </lineage>
</organism>
<protein>
    <recommendedName>
        <fullName evidence="5">USP domain-containing protein</fullName>
    </recommendedName>
</protein>
<evidence type="ECO:0000313" key="7">
    <source>
        <dbReference type="Proteomes" id="UP000604825"/>
    </source>
</evidence>
<dbReference type="PROSITE" id="PS50235">
    <property type="entry name" value="USP_3"/>
    <property type="match status" value="1"/>
</dbReference>
<comment type="similarity">
    <text evidence="1">Belongs to the peptidase C19 family.</text>
</comment>
<dbReference type="PANTHER" id="PTHR24006">
    <property type="entry name" value="UBIQUITIN CARBOXYL-TERMINAL HYDROLASE"/>
    <property type="match status" value="1"/>
</dbReference>
<gene>
    <name evidence="6" type="ORF">NCGR_LOCUS39665</name>
</gene>
<dbReference type="GO" id="GO:0005634">
    <property type="term" value="C:nucleus"/>
    <property type="evidence" value="ECO:0007669"/>
    <property type="project" value="TreeGrafter"/>
</dbReference>
<dbReference type="InterPro" id="IPR050164">
    <property type="entry name" value="Peptidase_C19"/>
</dbReference>
<evidence type="ECO:0000256" key="3">
    <source>
        <dbReference type="SAM" id="MobiDB-lite"/>
    </source>
</evidence>
<dbReference type="Pfam" id="PF13968">
    <property type="entry name" value="DUF4220"/>
    <property type="match status" value="1"/>
</dbReference>
<feature type="compositionally biased region" description="Polar residues" evidence="3">
    <location>
        <begin position="744"/>
        <end position="753"/>
    </location>
</feature>
<evidence type="ECO:0000256" key="1">
    <source>
        <dbReference type="ARBA" id="ARBA00009085"/>
    </source>
</evidence>
<dbReference type="InterPro" id="IPR038765">
    <property type="entry name" value="Papain-like_cys_pep_sf"/>
</dbReference>
<dbReference type="PROSITE" id="PS00972">
    <property type="entry name" value="USP_1"/>
    <property type="match status" value="1"/>
</dbReference>
<evidence type="ECO:0000259" key="5">
    <source>
        <dbReference type="PROSITE" id="PS50235"/>
    </source>
</evidence>
<sequence length="1244" mass="141346">MAGPGSVVSSLFIMMNKKTYILLRIEFLVVTVTFLFLAMSIMDIFRRRFHSPIIMSIFNILDTVSDSIVVYILGAMKTARIKNQLFPVWAIVLVNFRNSIDFISGYGVPDRRGRRFTEWRIVIKLLGVGFLNGSSDSKFLLPLWSLWACSSSLISEYMRTDREPGNFRDADCDPQTMQGYKYLVYGETKRSVTLKKPQYVLRIDPCKQQRRRRRNTSIDTLTTLDKIWQSDGHLLQRHNDSSSQGDDLKDLSLAFALYRLLRCKLEDVTLHEDAIRVNQKLIRARIAEEENDMRTFRVMELQLAFLNDYFNTRYPMVFWCGLPSLFISLALSVVTFAVVCWLSVDIRRVIKPPEGDTTHHVHGFNVDVSITWAFMFFMMFKEIWEIVNYLLSDWTRLLLTCLYQRCKSKCVRNRFAEGIILSFFKSKIINERWHGVIDQYVFLQSYDGKPRFWNLLHTLTVGMVEKKDEGVELGEAISIPDCLKPVILDKLRSLHLTKAYLAKTIKSLPEKGQREKYRWACFELPTSSHIILVWHIATSLCEIELAKGNGVDLTKPGFLCNLLSCFTTCCSSKSYLMDENKLSGKLQESYIIANSLSRYCAYLLVSKPEMIPDSFLVPKIVLQETIKYARDQLLKDHDSLQSKYDKLIEQAQNADKVMERENILQQGAILGNQLISSESEEDRWVILSEQHTRSPSSQEASSLPTSGHCYGIVGLRRANCGQWKMFLMRTMPPGARTARDDNTESGSDQTKQEMQQADAKIGIKEEADTSRSDLMQGSAGAQVQNGKVENGVHGKDGINVECADVDGTWIDHQTEEHSDQEDTEEQKQMVVVDRNTHAEDAGEGVASVQSENIVTGRAIPLPHQSVVRGMKNLGNTCYFNAVLQSLLALGNMRVSMLEPDALPLKGSLGQELKNLFMETTYGNNDASIPLVPENLFNIMCSRNSKFQRGVTEDSNIMLISLLDGLNDEEPGMVESLFYGQVGKNLRCKACGHATYKDGEKLDLSLAIPSKKPVSVEDCLDFNARENIRGWRCTDCFSAAGNASTNQTEQSDSGTHLKAQPSYPPDEKQISAPDNNEDEHQVEQTQKVEKKICSQITKAPPVLIIQLKRFNYDPRAPHDKTQKLGEPVIFEETLDITKFMHPWHTENEDYKYHLVAVIVHEGQTLDGGHYITFLRASRIGYQQPVSGAASTWFYVSDEHVRDASLEEVLGSQAYILFYERLKQPNVNTSLETHSSSITHQRNSKQ</sequence>
<accession>A0A811QAL3</accession>
<comment type="caution">
    <text evidence="6">The sequence shown here is derived from an EMBL/GenBank/DDBJ whole genome shotgun (WGS) entry which is preliminary data.</text>
</comment>
<dbReference type="InterPro" id="IPR018200">
    <property type="entry name" value="USP_CS"/>
</dbReference>
<feature type="coiled-coil region" evidence="2">
    <location>
        <begin position="630"/>
        <end position="657"/>
    </location>
</feature>
<dbReference type="Pfam" id="PF00443">
    <property type="entry name" value="UCH"/>
    <property type="match status" value="1"/>
</dbReference>
<feature type="domain" description="USP" evidence="5">
    <location>
        <begin position="868"/>
        <end position="1220"/>
    </location>
</feature>
<dbReference type="OrthoDB" id="624036at2759"/>
<keyword evidence="4" id="KW-1133">Transmembrane helix</keyword>
<dbReference type="PANTHER" id="PTHR24006:SF874">
    <property type="entry name" value="UBIQUITIN CARBOXYL-TERMINAL HYDROLASE 16"/>
    <property type="match status" value="1"/>
</dbReference>
<dbReference type="Gene3D" id="3.90.70.10">
    <property type="entry name" value="Cysteine proteinases"/>
    <property type="match status" value="1"/>
</dbReference>
<reference evidence="6" key="1">
    <citation type="submission" date="2020-10" db="EMBL/GenBank/DDBJ databases">
        <authorList>
            <person name="Han B."/>
            <person name="Lu T."/>
            <person name="Zhao Q."/>
            <person name="Huang X."/>
            <person name="Zhao Y."/>
        </authorList>
    </citation>
    <scope>NUCLEOTIDE SEQUENCE</scope>
</reference>
<evidence type="ECO:0000313" key="6">
    <source>
        <dbReference type="EMBL" id="CAD6256149.1"/>
    </source>
</evidence>
<dbReference type="EMBL" id="CAJGYO010000010">
    <property type="protein sequence ID" value="CAD6256149.1"/>
    <property type="molecule type" value="Genomic_DNA"/>
</dbReference>
<dbReference type="InterPro" id="IPR025315">
    <property type="entry name" value="DUF4220"/>
</dbReference>
<feature type="compositionally biased region" description="Polar residues" evidence="3">
    <location>
        <begin position="1041"/>
        <end position="1053"/>
    </location>
</feature>
<dbReference type="GO" id="GO:0004843">
    <property type="term" value="F:cysteine-type deubiquitinase activity"/>
    <property type="evidence" value="ECO:0007669"/>
    <property type="project" value="InterPro"/>
</dbReference>
<feature type="transmembrane region" description="Helical" evidence="4">
    <location>
        <begin position="316"/>
        <end position="344"/>
    </location>
</feature>
<dbReference type="InterPro" id="IPR028889">
    <property type="entry name" value="USP"/>
</dbReference>
<dbReference type="GO" id="GO:0016579">
    <property type="term" value="P:protein deubiquitination"/>
    <property type="evidence" value="ECO:0007669"/>
    <property type="project" value="InterPro"/>
</dbReference>
<dbReference type="PROSITE" id="PS00973">
    <property type="entry name" value="USP_2"/>
    <property type="match status" value="1"/>
</dbReference>
<dbReference type="AlphaFoldDB" id="A0A811QAL3"/>
<feature type="region of interest" description="Disordered" evidence="3">
    <location>
        <begin position="1041"/>
        <end position="1085"/>
    </location>
</feature>
<keyword evidence="4" id="KW-0472">Membrane</keyword>